<dbReference type="SUPFAM" id="SSF63829">
    <property type="entry name" value="Calcium-dependent phosphotriesterase"/>
    <property type="match status" value="1"/>
</dbReference>
<evidence type="ECO:0000256" key="8">
    <source>
        <dbReference type="PIRSR" id="PIRSR602640-4"/>
    </source>
</evidence>
<feature type="binding site" evidence="6">
    <location>
        <position position="188"/>
    </location>
    <ligand>
        <name>Ca(2+)</name>
        <dbReference type="ChEBI" id="CHEBI:29108"/>
        <label>1</label>
        <note>catalytic</note>
    </ligand>
</feature>
<dbReference type="AlphaFoldDB" id="A0A0C3BAG8"/>
<dbReference type="InterPro" id="IPR002640">
    <property type="entry name" value="Arylesterase"/>
</dbReference>
<keyword evidence="6" id="KW-0106">Calcium</keyword>
<dbReference type="InterPro" id="IPR011042">
    <property type="entry name" value="6-blade_b-propeller_TolB-like"/>
</dbReference>
<comment type="cofactor">
    <cofactor evidence="6">
        <name>Ca(2+)</name>
        <dbReference type="ChEBI" id="CHEBI:29108"/>
    </cofactor>
    <text evidence="6">Binds 2 calcium ions per subunit.</text>
</comment>
<evidence type="ECO:0000313" key="10">
    <source>
        <dbReference type="Proteomes" id="UP000054166"/>
    </source>
</evidence>
<proteinExistence type="inferred from homology"/>
<evidence type="ECO:0000313" key="9">
    <source>
        <dbReference type="EMBL" id="KIM74327.1"/>
    </source>
</evidence>
<protein>
    <recommendedName>
        <fullName evidence="11">SMP-30/Gluconolactonase/LRE-like region domain-containing protein</fullName>
    </recommendedName>
</protein>
<comment type="similarity">
    <text evidence="1">Belongs to the paraoxonase family.</text>
</comment>
<keyword evidence="6" id="KW-0479">Metal-binding</keyword>
<feature type="active site" description="Proton acceptor" evidence="5">
    <location>
        <position position="122"/>
    </location>
</feature>
<feature type="binding site" evidence="6">
    <location>
        <position position="245"/>
    </location>
    <ligand>
        <name>Ca(2+)</name>
        <dbReference type="ChEBI" id="CHEBI:29108"/>
        <label>1</label>
        <note>catalytic</note>
    </ligand>
</feature>
<feature type="binding site" evidence="6">
    <location>
        <position position="187"/>
    </location>
    <ligand>
        <name>Ca(2+)</name>
        <dbReference type="ChEBI" id="CHEBI:29108"/>
        <label>1</label>
        <note>catalytic</note>
    </ligand>
</feature>
<dbReference type="Proteomes" id="UP000054166">
    <property type="component" value="Unassembled WGS sequence"/>
</dbReference>
<evidence type="ECO:0000256" key="7">
    <source>
        <dbReference type="PIRSR" id="PIRSR602640-3"/>
    </source>
</evidence>
<keyword evidence="10" id="KW-1185">Reference proteome</keyword>
<organism evidence="9 10">
    <name type="scientific">Piloderma croceum (strain F 1598)</name>
    <dbReference type="NCBI Taxonomy" id="765440"/>
    <lineage>
        <taxon>Eukaryota</taxon>
        <taxon>Fungi</taxon>
        <taxon>Dikarya</taxon>
        <taxon>Basidiomycota</taxon>
        <taxon>Agaricomycotina</taxon>
        <taxon>Agaricomycetes</taxon>
        <taxon>Agaricomycetidae</taxon>
        <taxon>Atheliales</taxon>
        <taxon>Atheliaceae</taxon>
        <taxon>Piloderma</taxon>
    </lineage>
</organism>
<dbReference type="EMBL" id="KN833062">
    <property type="protein sequence ID" value="KIM74327.1"/>
    <property type="molecule type" value="Genomic_DNA"/>
</dbReference>
<reference evidence="9 10" key="1">
    <citation type="submission" date="2014-04" db="EMBL/GenBank/DDBJ databases">
        <authorList>
            <consortium name="DOE Joint Genome Institute"/>
            <person name="Kuo A."/>
            <person name="Tarkka M."/>
            <person name="Buscot F."/>
            <person name="Kohler A."/>
            <person name="Nagy L.G."/>
            <person name="Floudas D."/>
            <person name="Copeland A."/>
            <person name="Barry K.W."/>
            <person name="Cichocki N."/>
            <person name="Veneault-Fourrey C."/>
            <person name="LaButti K."/>
            <person name="Lindquist E.A."/>
            <person name="Lipzen A."/>
            <person name="Lundell T."/>
            <person name="Morin E."/>
            <person name="Murat C."/>
            <person name="Sun H."/>
            <person name="Tunlid A."/>
            <person name="Henrissat B."/>
            <person name="Grigoriev I.V."/>
            <person name="Hibbett D.S."/>
            <person name="Martin F."/>
            <person name="Nordberg H.P."/>
            <person name="Cantor M.N."/>
            <person name="Hua S.X."/>
        </authorList>
    </citation>
    <scope>NUCLEOTIDE SEQUENCE [LARGE SCALE GENOMIC DNA]</scope>
    <source>
        <strain evidence="9 10">F 1598</strain>
    </source>
</reference>
<keyword evidence="3 7" id="KW-1015">Disulfide bond</keyword>
<feature type="disulfide bond" description="In form B" evidence="7">
    <location>
        <begin position="45"/>
        <end position="383"/>
    </location>
</feature>
<comment type="PTM">
    <text evidence="8">Glycosylated.</text>
</comment>
<evidence type="ECO:0000256" key="1">
    <source>
        <dbReference type="ARBA" id="ARBA00008595"/>
    </source>
</evidence>
<evidence type="ECO:0008006" key="11">
    <source>
        <dbReference type="Google" id="ProtNLM"/>
    </source>
</evidence>
<dbReference type="Gene3D" id="2.120.10.30">
    <property type="entry name" value="TolB, C-terminal domain"/>
    <property type="match status" value="1"/>
</dbReference>
<feature type="binding site" evidence="6">
    <location>
        <position position="289"/>
    </location>
    <ligand>
        <name>Ca(2+)</name>
        <dbReference type="ChEBI" id="CHEBI:29108"/>
        <label>1</label>
        <note>catalytic</note>
    </ligand>
</feature>
<dbReference type="PANTHER" id="PTHR11799">
    <property type="entry name" value="PARAOXONASE"/>
    <property type="match status" value="1"/>
</dbReference>
<accession>A0A0C3BAG8</accession>
<name>A0A0C3BAG8_PILCF</name>
<feature type="binding site" evidence="6">
    <location>
        <position position="288"/>
    </location>
    <ligand>
        <name>Ca(2+)</name>
        <dbReference type="ChEBI" id="CHEBI:29108"/>
        <label>1</label>
        <note>catalytic</note>
    </ligand>
</feature>
<sequence>MARTILTVLGVAAALLGVIYQLHFKPILTTFGWGRVIEELGNKDCKVIPELQACEKIVLHQPSGVLYLACSTPQSRSQWTPVLLKLNASGRSQEDYVATYDPQNSRITRLTVSGLPQGLSLHGMDVVPSASNHKELFVYLVNHQPFVDKDPQKFGANSTIEIFKTKIGGSTLTHLHTVHSPVILTPNDVVGSPDGKSFYFTNDAGAKTGLMRRLNFILRTPVTSVGYCHVEEGCKLATPKIHDANGITSVNDTFYVANSVKASVTVLERQTDNSLVLTDVIPTKRVIDNLSIDQDGMVWAGALSDVITFFTKHISNPSTPVASSALRISLNTGPGVFYGHKFKVEKVFEDGGKIASGITSAVHDVKRGRLFLHGLASPHLAVCKL</sequence>
<dbReference type="HOGENOM" id="CLU_033924_2_0_1"/>
<dbReference type="Pfam" id="PF01731">
    <property type="entry name" value="Arylesterase"/>
    <property type="match status" value="1"/>
</dbReference>
<dbReference type="GO" id="GO:0046872">
    <property type="term" value="F:metal ion binding"/>
    <property type="evidence" value="ECO:0007669"/>
    <property type="project" value="UniProtKB-KW"/>
</dbReference>
<evidence type="ECO:0000256" key="3">
    <source>
        <dbReference type="ARBA" id="ARBA00023157"/>
    </source>
</evidence>
<dbReference type="OrthoDB" id="5307922at2759"/>
<dbReference type="STRING" id="765440.A0A0C3BAG8"/>
<keyword evidence="2" id="KW-0378">Hydrolase</keyword>
<feature type="glycosylation site" description="N-linked (GlcNAc...) asparagine" evidence="8">
    <location>
        <position position="289"/>
    </location>
</feature>
<evidence type="ECO:0000256" key="2">
    <source>
        <dbReference type="ARBA" id="ARBA00022801"/>
    </source>
</evidence>
<evidence type="ECO:0000256" key="6">
    <source>
        <dbReference type="PIRSR" id="PIRSR602640-2"/>
    </source>
</evidence>
<evidence type="ECO:0000256" key="5">
    <source>
        <dbReference type="PIRSR" id="PIRSR602640-1"/>
    </source>
</evidence>
<evidence type="ECO:0000256" key="4">
    <source>
        <dbReference type="ARBA" id="ARBA00023180"/>
    </source>
</evidence>
<reference evidence="10" key="2">
    <citation type="submission" date="2015-01" db="EMBL/GenBank/DDBJ databases">
        <title>Evolutionary Origins and Diversification of the Mycorrhizal Mutualists.</title>
        <authorList>
            <consortium name="DOE Joint Genome Institute"/>
            <consortium name="Mycorrhizal Genomics Consortium"/>
            <person name="Kohler A."/>
            <person name="Kuo A."/>
            <person name="Nagy L.G."/>
            <person name="Floudas D."/>
            <person name="Copeland A."/>
            <person name="Barry K.W."/>
            <person name="Cichocki N."/>
            <person name="Veneault-Fourrey C."/>
            <person name="LaButti K."/>
            <person name="Lindquist E.A."/>
            <person name="Lipzen A."/>
            <person name="Lundell T."/>
            <person name="Morin E."/>
            <person name="Murat C."/>
            <person name="Riley R."/>
            <person name="Ohm R."/>
            <person name="Sun H."/>
            <person name="Tunlid A."/>
            <person name="Henrissat B."/>
            <person name="Grigoriev I.V."/>
            <person name="Hibbett D.S."/>
            <person name="Martin F."/>
        </authorList>
    </citation>
    <scope>NUCLEOTIDE SEQUENCE [LARGE SCALE GENOMIC DNA]</scope>
    <source>
        <strain evidence="10">F 1598</strain>
    </source>
</reference>
<dbReference type="GO" id="GO:0004064">
    <property type="term" value="F:arylesterase activity"/>
    <property type="evidence" value="ECO:0007669"/>
    <property type="project" value="InterPro"/>
</dbReference>
<gene>
    <name evidence="9" type="ORF">PILCRDRAFT_828325</name>
</gene>
<dbReference type="InterPro" id="IPR051288">
    <property type="entry name" value="Serum_paraoxonase/arylesterase"/>
</dbReference>
<dbReference type="InParanoid" id="A0A0C3BAG8"/>
<dbReference type="PANTHER" id="PTHR11799:SF12">
    <property type="entry name" value="PARAOXONASE-RELATED"/>
    <property type="match status" value="1"/>
</dbReference>
<keyword evidence="4 8" id="KW-0325">Glycoprotein</keyword>